<keyword evidence="4" id="KW-0560">Oxidoreductase</keyword>
<dbReference type="InterPro" id="IPR050593">
    <property type="entry name" value="LovG"/>
</dbReference>
<accession>A0ABR1IZ98</accession>
<feature type="compositionally biased region" description="Polar residues" evidence="2">
    <location>
        <begin position="375"/>
        <end position="386"/>
    </location>
</feature>
<protein>
    <submittedName>
        <fullName evidence="4">Family of serine hydrolases 3</fullName>
        <ecNumber evidence="4">1.5.1.3</ecNumber>
    </submittedName>
</protein>
<feature type="compositionally biased region" description="Polar residues" evidence="2">
    <location>
        <begin position="393"/>
        <end position="410"/>
    </location>
</feature>
<dbReference type="GO" id="GO:0004146">
    <property type="term" value="F:dihydrofolate reductase activity"/>
    <property type="evidence" value="ECO:0007669"/>
    <property type="project" value="UniProtKB-EC"/>
</dbReference>
<comment type="caution">
    <text evidence="4">The sequence shown here is derived from an EMBL/GenBank/DDBJ whole genome shotgun (WGS) entry which is preliminary data.</text>
</comment>
<dbReference type="EC" id="1.5.1.3" evidence="4"/>
<dbReference type="PANTHER" id="PTHR48070">
    <property type="entry name" value="ESTERASE OVCA2"/>
    <property type="match status" value="1"/>
</dbReference>
<gene>
    <name evidence="4" type="primary">FSH3_3</name>
    <name evidence="4" type="ORF">VKT23_014865</name>
</gene>
<keyword evidence="5" id="KW-1185">Reference proteome</keyword>
<proteinExistence type="predicted"/>
<evidence type="ECO:0000313" key="4">
    <source>
        <dbReference type="EMBL" id="KAK7445446.1"/>
    </source>
</evidence>
<organism evidence="4 5">
    <name type="scientific">Marasmiellus scandens</name>
    <dbReference type="NCBI Taxonomy" id="2682957"/>
    <lineage>
        <taxon>Eukaryota</taxon>
        <taxon>Fungi</taxon>
        <taxon>Dikarya</taxon>
        <taxon>Basidiomycota</taxon>
        <taxon>Agaricomycotina</taxon>
        <taxon>Agaricomycetes</taxon>
        <taxon>Agaricomycetidae</taxon>
        <taxon>Agaricales</taxon>
        <taxon>Marasmiineae</taxon>
        <taxon>Omphalotaceae</taxon>
        <taxon>Marasmiellus</taxon>
    </lineage>
</organism>
<dbReference type="InterPro" id="IPR029058">
    <property type="entry name" value="AB_hydrolase_fold"/>
</dbReference>
<feature type="region of interest" description="Disordered" evidence="2">
    <location>
        <begin position="328"/>
        <end position="425"/>
    </location>
</feature>
<dbReference type="Gene3D" id="3.40.50.1820">
    <property type="entry name" value="alpha/beta hydrolase"/>
    <property type="match status" value="1"/>
</dbReference>
<feature type="compositionally biased region" description="Polar residues" evidence="2">
    <location>
        <begin position="328"/>
        <end position="338"/>
    </location>
</feature>
<keyword evidence="1 4" id="KW-0378">Hydrolase</keyword>
<dbReference type="EMBL" id="JBANRG010000047">
    <property type="protein sequence ID" value="KAK7445446.1"/>
    <property type="molecule type" value="Genomic_DNA"/>
</dbReference>
<evidence type="ECO:0000259" key="3">
    <source>
        <dbReference type="Pfam" id="PF03959"/>
    </source>
</evidence>
<dbReference type="Proteomes" id="UP001498398">
    <property type="component" value="Unassembled WGS sequence"/>
</dbReference>
<evidence type="ECO:0000256" key="2">
    <source>
        <dbReference type="SAM" id="MobiDB-lite"/>
    </source>
</evidence>
<dbReference type="SUPFAM" id="SSF53474">
    <property type="entry name" value="alpha/beta-Hydrolases"/>
    <property type="match status" value="1"/>
</dbReference>
<feature type="compositionally biased region" description="Low complexity" evidence="2">
    <location>
        <begin position="341"/>
        <end position="370"/>
    </location>
</feature>
<sequence>MESSGKRKILMLHGHGQCAYTMSRMFASTISECDQEIDFVFLDAPAALVPADFSNGYSSSASDASSTTNSKPTSTPSYPPTSRAWFKIQNLTIEWESMRESMVFLKEILKGNRFEASDDHSTRLAFAYFGQRQFQGAAIAELIAAMLEQPRLYPEFCDDGQAPHPPLRYVVAFSGFLLRGPCTEWGSTANQAVELDSTYFINTPILHVLGRTDVVVPRERSDLFMAHSNHKRIEEHVGGHFIPTAPRWREFFITFFKDPFAEIKSPSTSRKRQSFMPLPKANDVPVPPMAIGQTLPRPPVKLTRPTIQTIVTNFDIVFTAKETDSIGQTDLLTPTPVQRPSRPSVSFALSPSSSIISPVPSTPTWTPDSPFEASPSYQSMVGTFTPDSEVDSDSSTPPSGHSDGTLTPSDSSERSPDLPSEEPEIYPSFNVKSYSIAGRIYQGLLVAAGLGRNLLRAPIP</sequence>
<feature type="domain" description="Serine hydrolase" evidence="3">
    <location>
        <begin position="5"/>
        <end position="250"/>
    </location>
</feature>
<evidence type="ECO:0000313" key="5">
    <source>
        <dbReference type="Proteomes" id="UP001498398"/>
    </source>
</evidence>
<reference evidence="4 5" key="1">
    <citation type="submission" date="2024-01" db="EMBL/GenBank/DDBJ databases">
        <title>A draft genome for the cacao thread blight pathogen Marasmiellus scandens.</title>
        <authorList>
            <person name="Baruah I.K."/>
            <person name="Leung J."/>
            <person name="Bukari Y."/>
            <person name="Amoako-Attah I."/>
            <person name="Meinhardt L.W."/>
            <person name="Bailey B.A."/>
            <person name="Cohen S.P."/>
        </authorList>
    </citation>
    <scope>NUCLEOTIDE SEQUENCE [LARGE SCALE GENOMIC DNA]</scope>
    <source>
        <strain evidence="4 5">GH-19</strain>
    </source>
</reference>
<dbReference type="PANTHER" id="PTHR48070:SF6">
    <property type="entry name" value="ESTERASE OVCA2"/>
    <property type="match status" value="1"/>
</dbReference>
<evidence type="ECO:0000256" key="1">
    <source>
        <dbReference type="ARBA" id="ARBA00022801"/>
    </source>
</evidence>
<dbReference type="Pfam" id="PF03959">
    <property type="entry name" value="FSH1"/>
    <property type="match status" value="1"/>
</dbReference>
<dbReference type="GO" id="GO:0016787">
    <property type="term" value="F:hydrolase activity"/>
    <property type="evidence" value="ECO:0007669"/>
    <property type="project" value="UniProtKB-KW"/>
</dbReference>
<dbReference type="InterPro" id="IPR005645">
    <property type="entry name" value="FSH-like_dom"/>
</dbReference>
<name>A0ABR1IZ98_9AGAR</name>